<name>A0A3S1ADD2_9CYAN</name>
<protein>
    <recommendedName>
        <fullName evidence="2">Putative restriction endonuclease domain-containing protein</fullName>
    </recommendedName>
</protein>
<accession>A0A3S1ADD2</accession>
<dbReference type="Pfam" id="PF05685">
    <property type="entry name" value="Uma2"/>
    <property type="match status" value="1"/>
</dbReference>
<comment type="caution">
    <text evidence="3">The sequence shown here is derived from an EMBL/GenBank/DDBJ whole genome shotgun (WGS) entry which is preliminary data.</text>
</comment>
<dbReference type="PANTHER" id="PTHR33352">
    <property type="entry name" value="SLR1095 PROTEIN"/>
    <property type="match status" value="1"/>
</dbReference>
<evidence type="ECO:0000259" key="2">
    <source>
        <dbReference type="Pfam" id="PF05685"/>
    </source>
</evidence>
<dbReference type="RefSeq" id="WP_127086092.1">
    <property type="nucleotide sequence ID" value="NZ_RSCL01000028.1"/>
</dbReference>
<dbReference type="AlphaFoldDB" id="A0A3S1ADD2"/>
<reference evidence="3" key="1">
    <citation type="submission" date="2018-12" db="EMBL/GenBank/DDBJ databases">
        <authorList>
            <person name="Will S."/>
            <person name="Neumann-Schaal M."/>
            <person name="Henke P."/>
        </authorList>
    </citation>
    <scope>NUCLEOTIDE SEQUENCE</scope>
    <source>
        <strain evidence="3">PCC 7102</strain>
    </source>
</reference>
<dbReference type="PANTHER" id="PTHR33352:SF2">
    <property type="entry name" value="SLL0995 PROTEIN"/>
    <property type="match status" value="1"/>
</dbReference>
<dbReference type="InterPro" id="IPR011335">
    <property type="entry name" value="Restrct_endonuc-II-like"/>
</dbReference>
<dbReference type="OrthoDB" id="483276at2"/>
<dbReference type="InterPro" id="IPR008538">
    <property type="entry name" value="Uma2"/>
</dbReference>
<reference evidence="3" key="2">
    <citation type="journal article" date="2019" name="Genome Biol. Evol.">
        <title>Day and night: Metabolic profiles and evolutionary relationships of six axenic non-marine cyanobacteria.</title>
        <authorList>
            <person name="Will S.E."/>
            <person name="Henke P."/>
            <person name="Boedeker C."/>
            <person name="Huang S."/>
            <person name="Brinkmann H."/>
            <person name="Rohde M."/>
            <person name="Jarek M."/>
            <person name="Friedl T."/>
            <person name="Seufert S."/>
            <person name="Schumacher M."/>
            <person name="Overmann J."/>
            <person name="Neumann-Schaal M."/>
            <person name="Petersen J."/>
        </authorList>
    </citation>
    <scope>NUCLEOTIDE SEQUENCE [LARGE SCALE GENOMIC DNA]</scope>
    <source>
        <strain evidence="3">PCC 7102</strain>
    </source>
</reference>
<organism evidence="3 4">
    <name type="scientific">Dulcicalothrix desertica PCC 7102</name>
    <dbReference type="NCBI Taxonomy" id="232991"/>
    <lineage>
        <taxon>Bacteria</taxon>
        <taxon>Bacillati</taxon>
        <taxon>Cyanobacteriota</taxon>
        <taxon>Cyanophyceae</taxon>
        <taxon>Nostocales</taxon>
        <taxon>Calotrichaceae</taxon>
        <taxon>Dulcicalothrix</taxon>
    </lineage>
</organism>
<feature type="coiled-coil region" evidence="1">
    <location>
        <begin position="188"/>
        <end position="231"/>
    </location>
</feature>
<evidence type="ECO:0000313" key="4">
    <source>
        <dbReference type="Proteomes" id="UP000271624"/>
    </source>
</evidence>
<dbReference type="Proteomes" id="UP000271624">
    <property type="component" value="Unassembled WGS sequence"/>
</dbReference>
<dbReference type="EMBL" id="RSCL01000028">
    <property type="protein sequence ID" value="RUS98648.1"/>
    <property type="molecule type" value="Genomic_DNA"/>
</dbReference>
<dbReference type="Gene3D" id="3.90.1570.10">
    <property type="entry name" value="tt1808, chain A"/>
    <property type="match status" value="1"/>
</dbReference>
<gene>
    <name evidence="3" type="ORF">DSM106972_080340</name>
</gene>
<dbReference type="SUPFAM" id="SSF52980">
    <property type="entry name" value="Restriction endonuclease-like"/>
    <property type="match status" value="1"/>
</dbReference>
<keyword evidence="1" id="KW-0175">Coiled coil</keyword>
<evidence type="ECO:0000313" key="3">
    <source>
        <dbReference type="EMBL" id="RUS98648.1"/>
    </source>
</evidence>
<feature type="domain" description="Putative restriction endonuclease" evidence="2">
    <location>
        <begin position="51"/>
        <end position="151"/>
    </location>
</feature>
<proteinExistence type="predicted"/>
<dbReference type="CDD" id="cd06260">
    <property type="entry name" value="DUF820-like"/>
    <property type="match status" value="1"/>
</dbReference>
<sequence>MVRQVTYGSTADEGFIYPESDGQPMADNTLQYEWIVKIKENLEMLFAAIQDIFIAGDLLWYPIKGSQKCCAPDVMVVFGRPKGYRGSYLQHLEGNIAPQVVFEILSPSNNKPEMDLKRDFYEKYGVEEYYLYDPETNNLQGWTRANNRLVPIANINGWTSPRLKIRFVLTITLEIYRPDGRLFLTPVEIDLERQLEKQKREEAEQRAQSAEQQAELERQRYQDLLRQLQERGIEL</sequence>
<keyword evidence="4" id="KW-1185">Reference proteome</keyword>
<evidence type="ECO:0000256" key="1">
    <source>
        <dbReference type="SAM" id="Coils"/>
    </source>
</evidence>
<dbReference type="InterPro" id="IPR012296">
    <property type="entry name" value="Nuclease_put_TT1808"/>
</dbReference>